<evidence type="ECO:0000313" key="2">
    <source>
        <dbReference type="EMBL" id="KAF7195574.1"/>
    </source>
</evidence>
<dbReference type="EMBL" id="JABCIY010000039">
    <property type="protein sequence ID" value="KAF7195574.1"/>
    <property type="molecule type" value="Genomic_DNA"/>
</dbReference>
<evidence type="ECO:0000256" key="1">
    <source>
        <dbReference type="SAM" id="Coils"/>
    </source>
</evidence>
<gene>
    <name evidence="2" type="ORF">HII31_03168</name>
</gene>
<dbReference type="InterPro" id="IPR036047">
    <property type="entry name" value="F-box-like_dom_sf"/>
</dbReference>
<keyword evidence="3" id="KW-1185">Reference proteome</keyword>
<evidence type="ECO:0000313" key="3">
    <source>
        <dbReference type="Proteomes" id="UP000660729"/>
    </source>
</evidence>
<dbReference type="AlphaFoldDB" id="A0A8H6RQY2"/>
<sequence>MTLQSFPSELIEAICLGLSAQDIGSLRLTCHAMRSKATQDHYKSFFVKQRINFSEQKLKAFVDLTNAQDSVVSLVEELTIIGDVNNTMMLEKVVANGSKVITKQQGVFTTSTEHRLSETELDDARENLEILTRRQDEQQDLRRTRKDVDLLAEALQNLQGKGLRLITLEVRVFEEDASNGSPPVAGGNWRPIWTRAAEVLEATVATLAKSKFLLQELDAFSELRRCAVPCDEVGNIKFHGENLKVALHSLTAFSISTSNRILNQLQDDTPDLRMKNNPDGSPVNPLIPVVPAHDPDVLRAQATGEANFTGLPKLLNLCGNLEKLDLHFYVLNTPGLQQNELHLDQIFHHVAKNAAFPKLHSLRLRGFHLHMADLLSFVQASPMRMLVLQNLYLESGTWQPLFNHCTADGNAMEFLFFDDLFENHQLLYFSGEGDGKPKFETLCGTQRKNTLVRRKREDVGRNISYHFATERPYGSPECWMWNQARKREYGPPQGF</sequence>
<keyword evidence="1" id="KW-0175">Coiled coil</keyword>
<dbReference type="Proteomes" id="UP000660729">
    <property type="component" value="Unassembled WGS sequence"/>
</dbReference>
<reference evidence="2" key="1">
    <citation type="submission" date="2020-04" db="EMBL/GenBank/DDBJ databases">
        <title>Draft genome resource of the tomato pathogen Pseudocercospora fuligena.</title>
        <authorList>
            <person name="Zaccaron A."/>
        </authorList>
    </citation>
    <scope>NUCLEOTIDE SEQUENCE</scope>
    <source>
        <strain evidence="2">PF001</strain>
    </source>
</reference>
<feature type="coiled-coil region" evidence="1">
    <location>
        <begin position="114"/>
        <end position="161"/>
    </location>
</feature>
<protein>
    <recommendedName>
        <fullName evidence="4">F-box domain-containing protein</fullName>
    </recommendedName>
</protein>
<organism evidence="2 3">
    <name type="scientific">Pseudocercospora fuligena</name>
    <dbReference type="NCBI Taxonomy" id="685502"/>
    <lineage>
        <taxon>Eukaryota</taxon>
        <taxon>Fungi</taxon>
        <taxon>Dikarya</taxon>
        <taxon>Ascomycota</taxon>
        <taxon>Pezizomycotina</taxon>
        <taxon>Dothideomycetes</taxon>
        <taxon>Dothideomycetidae</taxon>
        <taxon>Mycosphaerellales</taxon>
        <taxon>Mycosphaerellaceae</taxon>
        <taxon>Pseudocercospora</taxon>
    </lineage>
</organism>
<dbReference type="OrthoDB" id="3438345at2759"/>
<name>A0A8H6RQY2_9PEZI</name>
<proteinExistence type="predicted"/>
<dbReference type="SUPFAM" id="SSF81383">
    <property type="entry name" value="F-box domain"/>
    <property type="match status" value="1"/>
</dbReference>
<evidence type="ECO:0008006" key="4">
    <source>
        <dbReference type="Google" id="ProtNLM"/>
    </source>
</evidence>
<accession>A0A8H6RQY2</accession>
<comment type="caution">
    <text evidence="2">The sequence shown here is derived from an EMBL/GenBank/DDBJ whole genome shotgun (WGS) entry which is preliminary data.</text>
</comment>